<reference evidence="8 9" key="1">
    <citation type="journal article" date="2019" name="Extremophiles">
        <title>Biogeography of thermophiles and predominance of Thermus scotoductus in domestic water heaters.</title>
        <authorList>
            <person name="Wilpiszeski R.L."/>
            <person name="Zhang Z."/>
            <person name="House C.H."/>
        </authorList>
    </citation>
    <scope>NUCLEOTIDE SEQUENCE [LARGE SCALE GENOMIC DNA]</scope>
    <source>
        <strain evidence="8 9">38_S38</strain>
    </source>
</reference>
<dbReference type="GO" id="GO:0003677">
    <property type="term" value="F:DNA binding"/>
    <property type="evidence" value="ECO:0007669"/>
    <property type="project" value="UniProtKB-UniRule"/>
</dbReference>
<feature type="active site" evidence="6">
    <location>
        <position position="160"/>
    </location>
</feature>
<feature type="domain" description="DarT" evidence="7">
    <location>
        <begin position="12"/>
        <end position="209"/>
    </location>
</feature>
<evidence type="ECO:0000256" key="3">
    <source>
        <dbReference type="ARBA" id="ARBA00022679"/>
    </source>
</evidence>
<keyword evidence="1 6" id="KW-1277">Toxin-antitoxin system</keyword>
<dbReference type="Pfam" id="PF14487">
    <property type="entry name" value="DarT"/>
    <property type="match status" value="1"/>
</dbReference>
<name>A0A430QV98_THESC</name>
<comment type="similarity">
    <text evidence="6">Belongs to the DarT ADP-ribosyltransferase family.</text>
</comment>
<feature type="binding site" evidence="6">
    <location>
        <position position="33"/>
    </location>
    <ligand>
        <name>NAD(+)</name>
        <dbReference type="ChEBI" id="CHEBI:57540"/>
    </ligand>
</feature>
<evidence type="ECO:0000313" key="8">
    <source>
        <dbReference type="EMBL" id="RTG98873.1"/>
    </source>
</evidence>
<evidence type="ECO:0000256" key="2">
    <source>
        <dbReference type="ARBA" id="ARBA00022676"/>
    </source>
</evidence>
<comment type="caution">
    <text evidence="8">The sequence shown here is derived from an EMBL/GenBank/DDBJ whole genome shotgun (WGS) entry which is preliminary data.</text>
</comment>
<accession>A0A430QV98</accession>
<dbReference type="PROSITE" id="PS52018">
    <property type="entry name" value="DART"/>
    <property type="match status" value="1"/>
</dbReference>
<dbReference type="Proteomes" id="UP000288082">
    <property type="component" value="Unassembled WGS sequence"/>
</dbReference>
<gene>
    <name evidence="8" type="ORF">CSW50_14245</name>
</gene>
<dbReference type="InterPro" id="IPR029494">
    <property type="entry name" value="DarT"/>
</dbReference>
<dbReference type="GO" id="GO:0016757">
    <property type="term" value="F:glycosyltransferase activity"/>
    <property type="evidence" value="ECO:0007669"/>
    <property type="project" value="UniProtKB-UniRule"/>
</dbReference>
<protein>
    <recommendedName>
        <fullName evidence="7">DarT domain-containing protein</fullName>
    </recommendedName>
</protein>
<keyword evidence="2 6" id="KW-0328">Glycosyltransferase</keyword>
<evidence type="ECO:0000313" key="9">
    <source>
        <dbReference type="Proteomes" id="UP000288082"/>
    </source>
</evidence>
<feature type="active site" description="Proton acceptor" evidence="6">
    <location>
        <position position="54"/>
    </location>
</feature>
<feature type="binding site" evidence="6">
    <location>
        <position position="25"/>
    </location>
    <ligand>
        <name>NAD(+)</name>
        <dbReference type="ChEBI" id="CHEBI:57540"/>
    </ligand>
</feature>
<feature type="binding site" evidence="6">
    <location>
        <position position="54"/>
    </location>
    <ligand>
        <name>NAD(+)</name>
        <dbReference type="ChEBI" id="CHEBI:57540"/>
    </ligand>
</feature>
<evidence type="ECO:0000259" key="7">
    <source>
        <dbReference type="PROSITE" id="PS52018"/>
    </source>
</evidence>
<dbReference type="RefSeq" id="WP_126188110.1">
    <property type="nucleotide sequence ID" value="NZ_PELM01000487.1"/>
</dbReference>
<comment type="catalytic activity">
    <reaction evidence="6">
        <text>a thymidine in DNA + NAD(+) = an N-(ADP-alpha-D-ribosyl)-thymidine in DNA + nicotinamide + H(+)</text>
        <dbReference type="Rhea" id="RHEA:71651"/>
        <dbReference type="Rhea" id="RHEA-COMP:13556"/>
        <dbReference type="Rhea" id="RHEA-COMP:18051"/>
        <dbReference type="ChEBI" id="CHEBI:15378"/>
        <dbReference type="ChEBI" id="CHEBI:17154"/>
        <dbReference type="ChEBI" id="CHEBI:57540"/>
        <dbReference type="ChEBI" id="CHEBI:137386"/>
        <dbReference type="ChEBI" id="CHEBI:191199"/>
    </reaction>
</comment>
<keyword evidence="3 6" id="KW-0808">Transferase</keyword>
<dbReference type="GO" id="GO:0016779">
    <property type="term" value="F:nucleotidyltransferase activity"/>
    <property type="evidence" value="ECO:0007669"/>
    <property type="project" value="UniProtKB-UniRule"/>
</dbReference>
<evidence type="ECO:0000256" key="5">
    <source>
        <dbReference type="ARBA" id="ARBA00023125"/>
    </source>
</evidence>
<dbReference type="EMBL" id="PELM01000487">
    <property type="protein sequence ID" value="RTG98873.1"/>
    <property type="molecule type" value="Genomic_DNA"/>
</dbReference>
<feature type="binding site" evidence="6">
    <location>
        <begin position="16"/>
        <end position="18"/>
    </location>
    <ligand>
        <name>NAD(+)</name>
        <dbReference type="ChEBI" id="CHEBI:57540"/>
    </ligand>
</feature>
<keyword evidence="5 6" id="KW-0238">DNA-binding</keyword>
<proteinExistence type="inferred from homology"/>
<dbReference type="AlphaFoldDB" id="A0A430QV98"/>
<sequence length="209" mass="24237">MPQQGLAYPVPTLIYHITHLNNLQGILQRGGLLPYSKRPPVRQNVAYGHIQARRAQVVVPVGPRGKLPDYVPFYFCPRSPMLYAIHTQQTDYQGGQHPILHLVSSAQKVAEARIPFVFTDRHAAVQYVRFFHKLEHLKALDWQAIQASYWANVREKKQAEFLVKDLFPWKLIEEIGVMDETIQAQVESILAQFPHLPHPPVRVRRSWYY</sequence>
<evidence type="ECO:0000256" key="1">
    <source>
        <dbReference type="ARBA" id="ARBA00022649"/>
    </source>
</evidence>
<evidence type="ECO:0000256" key="6">
    <source>
        <dbReference type="PROSITE-ProRule" id="PRU01362"/>
    </source>
</evidence>
<keyword evidence="4 6" id="KW-0548">Nucleotidyltransferase</keyword>
<evidence type="ECO:0000256" key="4">
    <source>
        <dbReference type="ARBA" id="ARBA00022695"/>
    </source>
</evidence>
<organism evidence="8 9">
    <name type="scientific">Thermus scotoductus</name>
    <dbReference type="NCBI Taxonomy" id="37636"/>
    <lineage>
        <taxon>Bacteria</taxon>
        <taxon>Thermotogati</taxon>
        <taxon>Deinococcota</taxon>
        <taxon>Deinococci</taxon>
        <taxon>Thermales</taxon>
        <taxon>Thermaceae</taxon>
        <taxon>Thermus</taxon>
    </lineage>
</organism>